<dbReference type="Proteomes" id="UP000887563">
    <property type="component" value="Unplaced"/>
</dbReference>
<reference evidence="2" key="1">
    <citation type="submission" date="2022-11" db="UniProtKB">
        <authorList>
            <consortium name="WormBaseParasite"/>
        </authorList>
    </citation>
    <scope>IDENTIFICATION</scope>
</reference>
<dbReference type="WBParaSite" id="Minc3s01356g23084">
    <property type="protein sequence ID" value="Minc3s01356g23084"/>
    <property type="gene ID" value="Minc3s01356g23084"/>
</dbReference>
<organism evidence="1 2">
    <name type="scientific">Meloidogyne incognita</name>
    <name type="common">Southern root-knot nematode worm</name>
    <name type="synonym">Oxyuris incognita</name>
    <dbReference type="NCBI Taxonomy" id="6306"/>
    <lineage>
        <taxon>Eukaryota</taxon>
        <taxon>Metazoa</taxon>
        <taxon>Ecdysozoa</taxon>
        <taxon>Nematoda</taxon>
        <taxon>Chromadorea</taxon>
        <taxon>Rhabditida</taxon>
        <taxon>Tylenchina</taxon>
        <taxon>Tylenchomorpha</taxon>
        <taxon>Tylenchoidea</taxon>
        <taxon>Meloidogynidae</taxon>
        <taxon>Meloidogyninae</taxon>
        <taxon>Meloidogyne</taxon>
        <taxon>Meloidogyne incognita group</taxon>
    </lineage>
</organism>
<dbReference type="AlphaFoldDB" id="A0A914M9P8"/>
<accession>A0A914M9P8</accession>
<keyword evidence="1" id="KW-1185">Reference proteome</keyword>
<evidence type="ECO:0000313" key="1">
    <source>
        <dbReference type="Proteomes" id="UP000887563"/>
    </source>
</evidence>
<sequence length="63" mass="7283">MRMEDIGICLCNIFDRIEQFSSGVWEHTGTMQVFFSFFCCSGEMLGFCCWRVWGSNPPVGKFL</sequence>
<name>A0A914M9P8_MELIC</name>
<protein>
    <submittedName>
        <fullName evidence="2">Candidate secreted effector</fullName>
    </submittedName>
</protein>
<evidence type="ECO:0000313" key="2">
    <source>
        <dbReference type="WBParaSite" id="Minc3s01356g23084"/>
    </source>
</evidence>
<proteinExistence type="predicted"/>